<proteinExistence type="inferred from homology"/>
<dbReference type="GO" id="GO:0005524">
    <property type="term" value="F:ATP binding"/>
    <property type="evidence" value="ECO:0007669"/>
    <property type="project" value="UniProtKB-KW"/>
</dbReference>
<dbReference type="InterPro" id="IPR006204">
    <property type="entry name" value="GHMP_kinase_N_dom"/>
</dbReference>
<comment type="caution">
    <text evidence="15">The sequence shown here is derived from an EMBL/GenBank/DDBJ whole genome shotgun (WGS) entry which is preliminary data.</text>
</comment>
<evidence type="ECO:0000256" key="5">
    <source>
        <dbReference type="ARBA" id="ARBA00022516"/>
    </source>
</evidence>
<dbReference type="Pfam" id="PF08544">
    <property type="entry name" value="GHMP_kinases_C"/>
    <property type="match status" value="1"/>
</dbReference>
<name>A0A7X6KZC4_9NOCA</name>
<evidence type="ECO:0000256" key="10">
    <source>
        <dbReference type="ARBA" id="ARBA00022842"/>
    </source>
</evidence>
<dbReference type="Gene3D" id="3.30.230.10">
    <property type="match status" value="1"/>
</dbReference>
<keyword evidence="10" id="KW-0460">Magnesium</keyword>
<dbReference type="InterPro" id="IPR020568">
    <property type="entry name" value="Ribosomal_Su5_D2-typ_SF"/>
</dbReference>
<evidence type="ECO:0000256" key="7">
    <source>
        <dbReference type="ARBA" id="ARBA00022741"/>
    </source>
</evidence>
<gene>
    <name evidence="15" type="primary">mvk</name>
    <name evidence="15" type="ORF">HGB38_01825</name>
</gene>
<dbReference type="PANTHER" id="PTHR43290:SF2">
    <property type="entry name" value="MEVALONATE KINASE"/>
    <property type="match status" value="1"/>
</dbReference>
<dbReference type="InterPro" id="IPR006205">
    <property type="entry name" value="Mev_gal_kin"/>
</dbReference>
<protein>
    <recommendedName>
        <fullName evidence="3">mevalonate kinase</fullName>
        <ecNumber evidence="3">2.7.1.36</ecNumber>
    </recommendedName>
</protein>
<dbReference type="SUPFAM" id="SSF55060">
    <property type="entry name" value="GHMP Kinase, C-terminal domain"/>
    <property type="match status" value="1"/>
</dbReference>
<evidence type="ECO:0000256" key="8">
    <source>
        <dbReference type="ARBA" id="ARBA00022777"/>
    </source>
</evidence>
<dbReference type="PANTHER" id="PTHR43290">
    <property type="entry name" value="MEVALONATE KINASE"/>
    <property type="match status" value="1"/>
</dbReference>
<dbReference type="NCBIfam" id="TIGR00549">
    <property type="entry name" value="mevalon_kin"/>
    <property type="match status" value="1"/>
</dbReference>
<dbReference type="GO" id="GO:0005829">
    <property type="term" value="C:cytosol"/>
    <property type="evidence" value="ECO:0007669"/>
    <property type="project" value="TreeGrafter"/>
</dbReference>
<evidence type="ECO:0000313" key="15">
    <source>
        <dbReference type="EMBL" id="NKY24975.1"/>
    </source>
</evidence>
<evidence type="ECO:0000256" key="3">
    <source>
        <dbReference type="ARBA" id="ARBA00012103"/>
    </source>
</evidence>
<evidence type="ECO:0000256" key="9">
    <source>
        <dbReference type="ARBA" id="ARBA00022840"/>
    </source>
</evidence>
<evidence type="ECO:0000256" key="6">
    <source>
        <dbReference type="ARBA" id="ARBA00022679"/>
    </source>
</evidence>
<feature type="domain" description="GHMP kinase N-terminal" evidence="13">
    <location>
        <begin position="76"/>
        <end position="150"/>
    </location>
</feature>
<dbReference type="UniPathway" id="UPA00057">
    <property type="reaction ID" value="UER00098"/>
</dbReference>
<keyword evidence="7" id="KW-0547">Nucleotide-binding</keyword>
<evidence type="ECO:0000256" key="4">
    <source>
        <dbReference type="ARBA" id="ARBA00022490"/>
    </source>
</evidence>
<dbReference type="GO" id="GO:0004496">
    <property type="term" value="F:mevalonate kinase activity"/>
    <property type="evidence" value="ECO:0007669"/>
    <property type="project" value="UniProtKB-EC"/>
</dbReference>
<dbReference type="InterPro" id="IPR036554">
    <property type="entry name" value="GHMP_kinase_C_sf"/>
</dbReference>
<dbReference type="SUPFAM" id="SSF54211">
    <property type="entry name" value="Ribosomal protein S5 domain 2-like"/>
    <property type="match status" value="1"/>
</dbReference>
<dbReference type="InterPro" id="IPR014721">
    <property type="entry name" value="Ribsml_uS5_D2-typ_fold_subgr"/>
</dbReference>
<comment type="pathway">
    <text evidence="12">Isoprenoid biosynthesis; isopentenyl diphosphate biosynthesis via mevalonate pathway; isopentenyl diphosphate from (R)-mevalonate: step 1/3.</text>
</comment>
<dbReference type="AlphaFoldDB" id="A0A7X6KZC4"/>
<sequence length="312" mass="32051">MPGPATRIGVGHAHAKVILLGEHAVVYGAPAIGLPLPGLAVRATARHTEPGDSSTRIRFTTTGSEYALPANSGLAALVALFEEPGAGIAVRVLSDIPLGRGLGSSAACARATVGALDRLLDRPVVEPEVYSLVQTAERVAHGNPSGIDAATTGSPRPLMFSDGTSEALSVGMRGVFVVADSGNSGATRTAVDLVAERFRRNPILRTRFVQRIHALAHAARPVLTAGRADELGPILNENHSLLSELGLSTPKLDLLVRVAVDAGCVGAKLTGGGLGGCVLALAADPEHARRAAARLRTAGATTTWTVSAESFR</sequence>
<evidence type="ECO:0000256" key="2">
    <source>
        <dbReference type="ARBA" id="ARBA00006495"/>
    </source>
</evidence>
<keyword evidence="8 15" id="KW-0418">Kinase</keyword>
<evidence type="ECO:0000256" key="1">
    <source>
        <dbReference type="ARBA" id="ARBA00004496"/>
    </source>
</evidence>
<dbReference type="PRINTS" id="PR00959">
    <property type="entry name" value="MEVGALKINASE"/>
</dbReference>
<feature type="domain" description="GHMP kinase C-terminal" evidence="14">
    <location>
        <begin position="223"/>
        <end position="299"/>
    </location>
</feature>
<dbReference type="Proteomes" id="UP000540698">
    <property type="component" value="Unassembled WGS sequence"/>
</dbReference>
<keyword evidence="16" id="KW-1185">Reference proteome</keyword>
<keyword evidence="9" id="KW-0067">ATP-binding</keyword>
<keyword evidence="6 15" id="KW-0808">Transferase</keyword>
<comment type="subcellular location">
    <subcellularLocation>
        <location evidence="1">Cytoplasm</location>
    </subcellularLocation>
</comment>
<keyword evidence="4" id="KW-0963">Cytoplasm</keyword>
<dbReference type="EC" id="2.7.1.36" evidence="3"/>
<dbReference type="InterPro" id="IPR013750">
    <property type="entry name" value="GHMP_kinase_C_dom"/>
</dbReference>
<dbReference type="InterPro" id="IPR006203">
    <property type="entry name" value="GHMP_knse_ATP-bd_CS"/>
</dbReference>
<accession>A0A7X6KZC4</accession>
<dbReference type="PROSITE" id="PS00627">
    <property type="entry name" value="GHMP_KINASES_ATP"/>
    <property type="match status" value="1"/>
</dbReference>
<organism evidence="15 16">
    <name type="scientific">Nocardia gamkensis</name>
    <dbReference type="NCBI Taxonomy" id="352869"/>
    <lineage>
        <taxon>Bacteria</taxon>
        <taxon>Bacillati</taxon>
        <taxon>Actinomycetota</taxon>
        <taxon>Actinomycetes</taxon>
        <taxon>Mycobacteriales</taxon>
        <taxon>Nocardiaceae</taxon>
        <taxon>Nocardia</taxon>
    </lineage>
</organism>
<dbReference type="EMBL" id="JAAXOS010000001">
    <property type="protein sequence ID" value="NKY24975.1"/>
    <property type="molecule type" value="Genomic_DNA"/>
</dbReference>
<evidence type="ECO:0000259" key="13">
    <source>
        <dbReference type="Pfam" id="PF00288"/>
    </source>
</evidence>
<evidence type="ECO:0000313" key="16">
    <source>
        <dbReference type="Proteomes" id="UP000540698"/>
    </source>
</evidence>
<evidence type="ECO:0000256" key="11">
    <source>
        <dbReference type="ARBA" id="ARBA00023098"/>
    </source>
</evidence>
<evidence type="ECO:0000259" key="14">
    <source>
        <dbReference type="Pfam" id="PF08544"/>
    </source>
</evidence>
<keyword evidence="11" id="KW-0443">Lipid metabolism</keyword>
<dbReference type="GO" id="GO:0019287">
    <property type="term" value="P:isopentenyl diphosphate biosynthetic process, mevalonate pathway"/>
    <property type="evidence" value="ECO:0007669"/>
    <property type="project" value="UniProtKB-UniPathway"/>
</dbReference>
<comment type="similarity">
    <text evidence="2">Belongs to the GHMP kinase family. Mevalonate kinase subfamily.</text>
</comment>
<dbReference type="Gene3D" id="3.30.70.890">
    <property type="entry name" value="GHMP kinase, C-terminal domain"/>
    <property type="match status" value="1"/>
</dbReference>
<dbReference type="Pfam" id="PF00288">
    <property type="entry name" value="GHMP_kinases_N"/>
    <property type="match status" value="1"/>
</dbReference>
<reference evidence="15 16" key="1">
    <citation type="submission" date="2020-04" db="EMBL/GenBank/DDBJ databases">
        <title>MicrobeNet Type strains.</title>
        <authorList>
            <person name="Nicholson A.C."/>
        </authorList>
    </citation>
    <scope>NUCLEOTIDE SEQUENCE [LARGE SCALE GENOMIC DNA]</scope>
    <source>
        <strain evidence="15 16">DSM 44956</strain>
    </source>
</reference>
<evidence type="ECO:0000256" key="12">
    <source>
        <dbReference type="ARBA" id="ARBA00029438"/>
    </source>
</evidence>
<keyword evidence="5" id="KW-0444">Lipid biosynthesis</keyword>